<evidence type="ECO:0000313" key="16">
    <source>
        <dbReference type="Proteomes" id="UP000440367"/>
    </source>
</evidence>
<dbReference type="PANTHER" id="PTHR31331">
    <property type="entry name" value="LCCL DOMAIN PROTEIN (AFU_ORTHOLOGUE AFUA_5G08630)"/>
    <property type="match status" value="1"/>
</dbReference>
<dbReference type="Pfam" id="PF03815">
    <property type="entry name" value="LCCL"/>
    <property type="match status" value="1"/>
</dbReference>
<evidence type="ECO:0000313" key="5">
    <source>
        <dbReference type="EMBL" id="KAE9030189.1"/>
    </source>
</evidence>
<dbReference type="Proteomes" id="UP000440367">
    <property type="component" value="Unassembled WGS sequence"/>
</dbReference>
<dbReference type="InterPro" id="IPR051957">
    <property type="entry name" value="CRISP-LCCL_domain"/>
</dbReference>
<evidence type="ECO:0000313" key="12">
    <source>
        <dbReference type="EMBL" id="KAE9329218.1"/>
    </source>
</evidence>
<dbReference type="Proteomes" id="UP000476176">
    <property type="component" value="Unassembled WGS sequence"/>
</dbReference>
<dbReference type="InterPro" id="IPR036609">
    <property type="entry name" value="LCCL_sf"/>
</dbReference>
<feature type="region of interest" description="Disordered" evidence="1">
    <location>
        <begin position="1"/>
        <end position="36"/>
    </location>
</feature>
<gene>
    <name evidence="12" type="ORF">PF001_g1004</name>
    <name evidence="11" type="ORF">PF002_g1342</name>
    <name evidence="10" type="ORF">PF004_g924</name>
    <name evidence="9" type="ORF">PF005_g1079</name>
    <name evidence="8" type="ORF">PF006_g968</name>
    <name evidence="7" type="ORF">PF007_g1045</name>
    <name evidence="4" type="ORF">PF009_g1187</name>
    <name evidence="6" type="ORF">PF010_g5305</name>
    <name evidence="5" type="ORF">PF011_g741</name>
</gene>
<evidence type="ECO:0000313" key="17">
    <source>
        <dbReference type="Proteomes" id="UP000440732"/>
    </source>
</evidence>
<dbReference type="Gene3D" id="2.170.130.20">
    <property type="entry name" value="LCCL-like domain"/>
    <property type="match status" value="1"/>
</dbReference>
<evidence type="ECO:0000256" key="1">
    <source>
        <dbReference type="SAM" id="MobiDB-lite"/>
    </source>
</evidence>
<dbReference type="AlphaFoldDB" id="A0A6A3TY33"/>
<protein>
    <recommendedName>
        <fullName evidence="3">LCCL domain-containing protein</fullName>
    </recommendedName>
</protein>
<proteinExistence type="predicted"/>
<feature type="transmembrane region" description="Helical" evidence="2">
    <location>
        <begin position="219"/>
        <end position="237"/>
    </location>
</feature>
<evidence type="ECO:0000256" key="2">
    <source>
        <dbReference type="SAM" id="Phobius"/>
    </source>
</evidence>
<evidence type="ECO:0000313" key="6">
    <source>
        <dbReference type="EMBL" id="KAE9126313.1"/>
    </source>
</evidence>
<evidence type="ECO:0000313" key="20">
    <source>
        <dbReference type="Proteomes" id="UP000476176"/>
    </source>
</evidence>
<dbReference type="EMBL" id="QXGE01000023">
    <property type="protein sequence ID" value="KAE9329218.1"/>
    <property type="molecule type" value="Genomic_DNA"/>
</dbReference>
<feature type="compositionally biased region" description="Polar residues" evidence="1">
    <location>
        <begin position="23"/>
        <end position="32"/>
    </location>
</feature>
<evidence type="ECO:0000313" key="4">
    <source>
        <dbReference type="EMBL" id="KAE8949237.1"/>
    </source>
</evidence>
<evidence type="ECO:0000313" key="13">
    <source>
        <dbReference type="Proteomes" id="UP000429523"/>
    </source>
</evidence>
<dbReference type="Proteomes" id="UP000460718">
    <property type="component" value="Unassembled WGS sequence"/>
</dbReference>
<organism evidence="7 18">
    <name type="scientific">Phytophthora fragariae</name>
    <dbReference type="NCBI Taxonomy" id="53985"/>
    <lineage>
        <taxon>Eukaryota</taxon>
        <taxon>Sar</taxon>
        <taxon>Stramenopiles</taxon>
        <taxon>Oomycota</taxon>
        <taxon>Peronosporomycetes</taxon>
        <taxon>Peronosporales</taxon>
        <taxon>Peronosporaceae</taxon>
        <taxon>Phytophthora</taxon>
    </lineage>
</organism>
<evidence type="ECO:0000313" key="9">
    <source>
        <dbReference type="EMBL" id="KAE9236353.1"/>
    </source>
</evidence>
<evidence type="ECO:0000313" key="10">
    <source>
        <dbReference type="EMBL" id="KAE9254631.1"/>
    </source>
</evidence>
<evidence type="ECO:0000313" key="18">
    <source>
        <dbReference type="Proteomes" id="UP000441208"/>
    </source>
</evidence>
<evidence type="ECO:0000313" key="8">
    <source>
        <dbReference type="EMBL" id="KAE9155020.1"/>
    </source>
</evidence>
<dbReference type="PROSITE" id="PS50820">
    <property type="entry name" value="LCCL"/>
    <property type="match status" value="1"/>
</dbReference>
<dbReference type="EMBL" id="QXGC01000021">
    <property type="protein sequence ID" value="KAE9254631.1"/>
    <property type="molecule type" value="Genomic_DNA"/>
</dbReference>
<dbReference type="OrthoDB" id="162371at2759"/>
<sequence length="255" mass="28263">MRRIPDVRPLGTRFRSRSERKVSASQDHSQQSLEDESRASVQNVQLAPVKTIILKDAIFAWLSVNLLVLVYFSISLALLVLLVYLSFFAASMEDGSAPAFLSCRSWGFGTSCGLWGVDCRPFESDWTAFRCPTRCTLDQSSSLAVYGSSPYRADSRICRAAVHAGVVGPNGGCAFYRFAGAANAFYSSTANGVTTTEFLSWFPKTIEFKEAFSTHCSDLSWWILSVGFITVTGFGLLPRVRPVIMFYSLVAWVFF</sequence>
<dbReference type="EMBL" id="QXFZ01000024">
    <property type="protein sequence ID" value="KAE9139339.1"/>
    <property type="molecule type" value="Genomic_DNA"/>
</dbReference>
<dbReference type="PANTHER" id="PTHR31331:SF1">
    <property type="entry name" value="CYSTEINE RICH SECRETORY PROTEIN LCCL DOMAIN CONTAINING 2"/>
    <property type="match status" value="1"/>
</dbReference>
<keyword evidence="2" id="KW-0472">Membrane</keyword>
<dbReference type="SUPFAM" id="SSF69848">
    <property type="entry name" value="LCCL domain"/>
    <property type="match status" value="1"/>
</dbReference>
<evidence type="ECO:0000313" key="21">
    <source>
        <dbReference type="Proteomes" id="UP000488956"/>
    </source>
</evidence>
<dbReference type="EMBL" id="QXGB01000025">
    <property type="protein sequence ID" value="KAE9236353.1"/>
    <property type="molecule type" value="Genomic_DNA"/>
</dbReference>
<dbReference type="Proteomes" id="UP000429523">
    <property type="component" value="Unassembled WGS sequence"/>
</dbReference>
<dbReference type="Proteomes" id="UP000441208">
    <property type="component" value="Unassembled WGS sequence"/>
</dbReference>
<feature type="transmembrane region" description="Helical" evidence="2">
    <location>
        <begin position="58"/>
        <end position="85"/>
    </location>
</feature>
<keyword evidence="2" id="KW-0812">Transmembrane</keyword>
<dbReference type="EMBL" id="QXFW01000017">
    <property type="protein sequence ID" value="KAE9030189.1"/>
    <property type="molecule type" value="Genomic_DNA"/>
</dbReference>
<keyword evidence="14" id="KW-1185">Reference proteome</keyword>
<dbReference type="Proteomes" id="UP000437068">
    <property type="component" value="Unassembled WGS sequence"/>
</dbReference>
<evidence type="ECO:0000259" key="3">
    <source>
        <dbReference type="PROSITE" id="PS50820"/>
    </source>
</evidence>
<dbReference type="InterPro" id="IPR004043">
    <property type="entry name" value="LCCL"/>
</dbReference>
<dbReference type="Proteomes" id="UP000433483">
    <property type="component" value="Unassembled WGS sequence"/>
</dbReference>
<evidence type="ECO:0000313" key="15">
    <source>
        <dbReference type="Proteomes" id="UP000437068"/>
    </source>
</evidence>
<comment type="caution">
    <text evidence="7">The sequence shown here is derived from an EMBL/GenBank/DDBJ whole genome shotgun (WGS) entry which is preliminary data.</text>
</comment>
<evidence type="ECO:0000313" key="11">
    <source>
        <dbReference type="EMBL" id="KAE9257077.1"/>
    </source>
</evidence>
<accession>A0A6A3TY33</accession>
<reference evidence="13 14" key="1">
    <citation type="submission" date="2018-08" db="EMBL/GenBank/DDBJ databases">
        <title>Genomic investigation of the strawberry pathogen Phytophthora fragariae indicates pathogenicity is determined by transcriptional variation in three key races.</title>
        <authorList>
            <person name="Adams T.M."/>
            <person name="Armitage A.D."/>
            <person name="Sobczyk M.K."/>
            <person name="Bates H.J."/>
            <person name="Dunwell J.M."/>
            <person name="Nellist C.F."/>
            <person name="Harrison R.J."/>
        </authorList>
    </citation>
    <scope>NUCLEOTIDE SEQUENCE [LARGE SCALE GENOMIC DNA]</scope>
    <source>
        <strain evidence="12 15">A4</strain>
        <strain evidence="11 16">BC-1</strain>
        <strain evidence="10 20">BC-23</strain>
        <strain evidence="9 14">NOV-27</strain>
        <strain evidence="8 17">NOV-5</strain>
        <strain evidence="7 18">NOV-71</strain>
        <strain evidence="4 13">NOV-9</strain>
        <strain evidence="6 21">ONT-3</strain>
        <strain evidence="5 19">SCRP245</strain>
    </source>
</reference>
<dbReference type="EMBL" id="QXGD01000032">
    <property type="protein sequence ID" value="KAE9257077.1"/>
    <property type="molecule type" value="Genomic_DNA"/>
</dbReference>
<keyword evidence="2" id="KW-1133">Transmembrane helix</keyword>
<evidence type="ECO:0000313" key="14">
    <source>
        <dbReference type="Proteomes" id="UP000433483"/>
    </source>
</evidence>
<dbReference type="EMBL" id="QXFX01000195">
    <property type="protein sequence ID" value="KAE9126313.1"/>
    <property type="molecule type" value="Genomic_DNA"/>
</dbReference>
<evidence type="ECO:0000313" key="19">
    <source>
        <dbReference type="Proteomes" id="UP000460718"/>
    </source>
</evidence>
<name>A0A6A3TY33_9STRA</name>
<dbReference type="SMART" id="SM00603">
    <property type="entry name" value="LCCL"/>
    <property type="match status" value="1"/>
</dbReference>
<dbReference type="EMBL" id="QXGA01000023">
    <property type="protein sequence ID" value="KAE9155020.1"/>
    <property type="molecule type" value="Genomic_DNA"/>
</dbReference>
<evidence type="ECO:0000313" key="7">
    <source>
        <dbReference type="EMBL" id="KAE9139339.1"/>
    </source>
</evidence>
<dbReference type="EMBL" id="QXGF01000027">
    <property type="protein sequence ID" value="KAE8949237.1"/>
    <property type="molecule type" value="Genomic_DNA"/>
</dbReference>
<dbReference type="Proteomes" id="UP000488956">
    <property type="component" value="Unassembled WGS sequence"/>
</dbReference>
<feature type="domain" description="LCCL" evidence="3">
    <location>
        <begin position="97"/>
        <end position="195"/>
    </location>
</feature>
<dbReference type="Proteomes" id="UP000440732">
    <property type="component" value="Unassembled WGS sequence"/>
</dbReference>